<keyword evidence="2" id="KW-1185">Reference proteome</keyword>
<sequence length="169" mass="18903">MYSLPPVNRSVKEGVTENNSIKLDVKARDFENLLYLFYDAPYEWLPTVVDSAIPMWESVLHLADMFDMHEVKVVALHALGRPGALADVHKIALYNEYGIARSWANSAFTRVCTRTDALTGDEIAELKPATAAVLRRAREALLRGMKLGTKAHTAERIQEVVNKNFMVSG</sequence>
<gene>
    <name evidence="1" type="ORF">BD626DRAFT_36876</name>
</gene>
<reference evidence="1 2" key="1">
    <citation type="journal article" date="2019" name="New Phytol.">
        <title>Comparative genomics reveals unique wood-decay strategies and fruiting body development in the Schizophyllaceae.</title>
        <authorList>
            <person name="Almasi E."/>
            <person name="Sahu N."/>
            <person name="Krizsan K."/>
            <person name="Balint B."/>
            <person name="Kovacs G.M."/>
            <person name="Kiss B."/>
            <person name="Cseklye J."/>
            <person name="Drula E."/>
            <person name="Henrissat B."/>
            <person name="Nagy I."/>
            <person name="Chovatia M."/>
            <person name="Adam C."/>
            <person name="LaButti K."/>
            <person name="Lipzen A."/>
            <person name="Riley R."/>
            <person name="Grigoriev I.V."/>
            <person name="Nagy L.G."/>
        </authorList>
    </citation>
    <scope>NUCLEOTIDE SEQUENCE [LARGE SCALE GENOMIC DNA]</scope>
    <source>
        <strain evidence="1 2">NL-1724</strain>
    </source>
</reference>
<accession>A0A550CEW9</accession>
<evidence type="ECO:0000313" key="2">
    <source>
        <dbReference type="Proteomes" id="UP000320762"/>
    </source>
</evidence>
<evidence type="ECO:0008006" key="3">
    <source>
        <dbReference type="Google" id="ProtNLM"/>
    </source>
</evidence>
<organism evidence="1 2">
    <name type="scientific">Schizophyllum amplum</name>
    <dbReference type="NCBI Taxonomy" id="97359"/>
    <lineage>
        <taxon>Eukaryota</taxon>
        <taxon>Fungi</taxon>
        <taxon>Dikarya</taxon>
        <taxon>Basidiomycota</taxon>
        <taxon>Agaricomycotina</taxon>
        <taxon>Agaricomycetes</taxon>
        <taxon>Agaricomycetidae</taxon>
        <taxon>Agaricales</taxon>
        <taxon>Schizophyllaceae</taxon>
        <taxon>Schizophyllum</taxon>
    </lineage>
</organism>
<comment type="caution">
    <text evidence="1">The sequence shown here is derived from an EMBL/GenBank/DDBJ whole genome shotgun (WGS) entry which is preliminary data.</text>
</comment>
<dbReference type="OrthoDB" id="3223099at2759"/>
<dbReference type="Proteomes" id="UP000320762">
    <property type="component" value="Unassembled WGS sequence"/>
</dbReference>
<proteinExistence type="predicted"/>
<name>A0A550CEW9_9AGAR</name>
<protein>
    <recommendedName>
        <fullName evidence="3">BTB domain-containing protein</fullName>
    </recommendedName>
</protein>
<dbReference type="AlphaFoldDB" id="A0A550CEW9"/>
<dbReference type="EMBL" id="VDMD01000010">
    <property type="protein sequence ID" value="TRM63332.1"/>
    <property type="molecule type" value="Genomic_DNA"/>
</dbReference>
<evidence type="ECO:0000313" key="1">
    <source>
        <dbReference type="EMBL" id="TRM63332.1"/>
    </source>
</evidence>